<feature type="transmembrane region" description="Helical" evidence="10">
    <location>
        <begin position="31"/>
        <end position="49"/>
    </location>
</feature>
<name>A0ABT3FZB8_9BACT</name>
<protein>
    <submittedName>
        <fullName evidence="11">Prenyltransferase</fullName>
    </submittedName>
</protein>
<feature type="transmembrane region" description="Helical" evidence="10">
    <location>
        <begin position="170"/>
        <end position="188"/>
    </location>
</feature>
<dbReference type="RefSeq" id="WP_264511873.1">
    <property type="nucleotide sequence ID" value="NZ_JAPDDR010000002.1"/>
</dbReference>
<dbReference type="EMBL" id="JAPDDR010000002">
    <property type="protein sequence ID" value="MCW1912943.1"/>
    <property type="molecule type" value="Genomic_DNA"/>
</dbReference>
<evidence type="ECO:0000256" key="4">
    <source>
        <dbReference type="ARBA" id="ARBA00022475"/>
    </source>
</evidence>
<keyword evidence="6 10" id="KW-0812">Transmembrane</keyword>
<feature type="transmembrane region" description="Helical" evidence="10">
    <location>
        <begin position="239"/>
        <end position="256"/>
    </location>
</feature>
<dbReference type="CDD" id="cd13962">
    <property type="entry name" value="PT_UbiA_UBIAD1"/>
    <property type="match status" value="1"/>
</dbReference>
<evidence type="ECO:0000256" key="1">
    <source>
        <dbReference type="ARBA" id="ARBA00004141"/>
    </source>
</evidence>
<feature type="transmembrane region" description="Helical" evidence="10">
    <location>
        <begin position="140"/>
        <end position="158"/>
    </location>
</feature>
<dbReference type="InterPro" id="IPR000537">
    <property type="entry name" value="UbiA_prenyltransferase"/>
</dbReference>
<dbReference type="PANTHER" id="PTHR13929:SF0">
    <property type="entry name" value="UBIA PRENYLTRANSFERASE DOMAIN-CONTAINING PROTEIN 1"/>
    <property type="match status" value="1"/>
</dbReference>
<feature type="region of interest" description="Disordered" evidence="9">
    <location>
        <begin position="355"/>
        <end position="377"/>
    </location>
</feature>
<dbReference type="InterPro" id="IPR026046">
    <property type="entry name" value="UBIAD1"/>
</dbReference>
<dbReference type="PANTHER" id="PTHR13929">
    <property type="entry name" value="1,4-DIHYDROXY-2-NAPHTHOATE OCTAPRENYLTRANSFERASE"/>
    <property type="match status" value="1"/>
</dbReference>
<gene>
    <name evidence="11" type="ORF">OJ996_05125</name>
</gene>
<keyword evidence="3" id="KW-0474">Menaquinone biosynthesis</keyword>
<keyword evidence="8 10" id="KW-0472">Membrane</keyword>
<dbReference type="Proteomes" id="UP001165653">
    <property type="component" value="Unassembled WGS sequence"/>
</dbReference>
<keyword evidence="5" id="KW-0808">Transferase</keyword>
<keyword evidence="4" id="KW-1003">Cell membrane</keyword>
<sequence>MLPHPMSGELPVQERRISASRATVWVRALRLPFYPMLWLGYTLGASLAVPLQELWKLPAYWWGYAVVFLIEALTVFLNDIHDYESARRNLNHGRFTVGSRVLVEGLLTPADLKRGYRLGAAAAVIASLMVHHYSPAPAGMNVAFLALAVILGGEYTVPPLKFSHRGLGEIVVAFVHSLLIVQCGAAVLGGRFGGSPVVKVALPLLFAVFPSIALSGLPDREADGAAGKAILAVKLGPRPVLALASLSAFVACSLLFHGSGKWPSWAFGAVTLHASSVIASCLRQWTGTHTRRIDGVMVITLSFFYCGSWSCRSSKTWNSGVLLSVPHQAISASFLSGLRDHARPFAKVSRLPKPVDMTSQRRRSSSATRACLKTTEE</sequence>
<evidence type="ECO:0000256" key="9">
    <source>
        <dbReference type="SAM" id="MobiDB-lite"/>
    </source>
</evidence>
<feature type="transmembrane region" description="Helical" evidence="10">
    <location>
        <begin position="61"/>
        <end position="80"/>
    </location>
</feature>
<evidence type="ECO:0000256" key="5">
    <source>
        <dbReference type="ARBA" id="ARBA00022679"/>
    </source>
</evidence>
<dbReference type="Pfam" id="PF01040">
    <property type="entry name" value="UbiA"/>
    <property type="match status" value="1"/>
</dbReference>
<accession>A0ABT3FZB8</accession>
<evidence type="ECO:0000256" key="3">
    <source>
        <dbReference type="ARBA" id="ARBA00022428"/>
    </source>
</evidence>
<reference evidence="11" key="1">
    <citation type="submission" date="2022-10" db="EMBL/GenBank/DDBJ databases">
        <title>Luteolibacter sp. GHJ8, whole genome shotgun sequencing project.</title>
        <authorList>
            <person name="Zhao G."/>
            <person name="Shen L."/>
        </authorList>
    </citation>
    <scope>NUCLEOTIDE SEQUENCE</scope>
    <source>
        <strain evidence="11">GHJ8</strain>
    </source>
</reference>
<dbReference type="InterPro" id="IPR044878">
    <property type="entry name" value="UbiA_sf"/>
</dbReference>
<comment type="subcellular location">
    <subcellularLocation>
        <location evidence="1">Membrane</location>
        <topology evidence="1">Multi-pass membrane protein</topology>
    </subcellularLocation>
</comment>
<evidence type="ECO:0000256" key="6">
    <source>
        <dbReference type="ARBA" id="ARBA00022692"/>
    </source>
</evidence>
<comment type="caution">
    <text evidence="11">The sequence shown here is derived from an EMBL/GenBank/DDBJ whole genome shotgun (WGS) entry which is preliminary data.</text>
</comment>
<evidence type="ECO:0000256" key="2">
    <source>
        <dbReference type="ARBA" id="ARBA00004863"/>
    </source>
</evidence>
<evidence type="ECO:0000313" key="12">
    <source>
        <dbReference type="Proteomes" id="UP001165653"/>
    </source>
</evidence>
<keyword evidence="12" id="KW-1185">Reference proteome</keyword>
<comment type="pathway">
    <text evidence="2">Quinol/quinone metabolism; menaquinone biosynthesis.</text>
</comment>
<dbReference type="Gene3D" id="1.10.357.140">
    <property type="entry name" value="UbiA prenyltransferase"/>
    <property type="match status" value="1"/>
</dbReference>
<evidence type="ECO:0000313" key="11">
    <source>
        <dbReference type="EMBL" id="MCW1912943.1"/>
    </source>
</evidence>
<evidence type="ECO:0000256" key="10">
    <source>
        <dbReference type="SAM" id="Phobius"/>
    </source>
</evidence>
<feature type="transmembrane region" description="Helical" evidence="10">
    <location>
        <begin position="200"/>
        <end position="218"/>
    </location>
</feature>
<keyword evidence="7 10" id="KW-1133">Transmembrane helix</keyword>
<proteinExistence type="predicted"/>
<organism evidence="11 12">
    <name type="scientific">Luteolibacter rhizosphaerae</name>
    <dbReference type="NCBI Taxonomy" id="2989719"/>
    <lineage>
        <taxon>Bacteria</taxon>
        <taxon>Pseudomonadati</taxon>
        <taxon>Verrucomicrobiota</taxon>
        <taxon>Verrucomicrobiia</taxon>
        <taxon>Verrucomicrobiales</taxon>
        <taxon>Verrucomicrobiaceae</taxon>
        <taxon>Luteolibacter</taxon>
    </lineage>
</organism>
<evidence type="ECO:0000256" key="8">
    <source>
        <dbReference type="ARBA" id="ARBA00023136"/>
    </source>
</evidence>
<evidence type="ECO:0000256" key="7">
    <source>
        <dbReference type="ARBA" id="ARBA00022989"/>
    </source>
</evidence>